<dbReference type="Proteomes" id="UP000319263">
    <property type="component" value="Chromosome"/>
</dbReference>
<dbReference type="Gene3D" id="3.40.50.720">
    <property type="entry name" value="NAD(P)-binding Rossmann-like Domain"/>
    <property type="match status" value="1"/>
</dbReference>
<sequence length="407" mass="44608">MGMKIGVIGTGQFARSFIALWQLHPDVEAVYACDVVPERAKEHEEKYGLAGTFDSFEEVLASDVDSVAIMTQRWTHGPLVLQALEAGKNVYSAVPMAISVDEIKAIVQKVRQTGLIYMMGETSYYNPAVVWARSTIAKGELGRVFYSEGDYVHDMDNGFYNAYKYSGGEDWKKTASYPPMLYPTHAVGGVLGAVPSYATSVSCIGIRDDRGDGVFDADVSLWGNEFSNMTALFELADGGTMRTNEFRRVGYWKGHESRFRFYGTDAVMEQSGQGATYSVKTEGEDYAKGETLDISDLFYTHGHQVPTDFGDIDPALLQSFASGTAKVQDRSRLPKEFDGAHNGHEGSHHFLADDFVRAVTTKTQPPVSAWKAARFTLPGVVAHESAKQGGARLPVPDFGDGPANPNW</sequence>
<dbReference type="SUPFAM" id="SSF51735">
    <property type="entry name" value="NAD(P)-binding Rossmann-fold domains"/>
    <property type="match status" value="1"/>
</dbReference>
<dbReference type="KEGG" id="mik:FOE78_09430"/>
<dbReference type="GO" id="GO:0000166">
    <property type="term" value="F:nucleotide binding"/>
    <property type="evidence" value="ECO:0007669"/>
    <property type="project" value="InterPro"/>
</dbReference>
<name>A0A516Q695_9ACTN</name>
<protein>
    <submittedName>
        <fullName evidence="4">Gfo/Idh/MocA family oxidoreductase</fullName>
    </submittedName>
</protein>
<evidence type="ECO:0000259" key="3">
    <source>
        <dbReference type="Pfam" id="PF01408"/>
    </source>
</evidence>
<proteinExistence type="predicted"/>
<organism evidence="4 5">
    <name type="scientific">Microlunatus elymi</name>
    <dbReference type="NCBI Taxonomy" id="2596828"/>
    <lineage>
        <taxon>Bacteria</taxon>
        <taxon>Bacillati</taxon>
        <taxon>Actinomycetota</taxon>
        <taxon>Actinomycetes</taxon>
        <taxon>Propionibacteriales</taxon>
        <taxon>Propionibacteriaceae</taxon>
        <taxon>Microlunatus</taxon>
    </lineage>
</organism>
<reference evidence="4 5" key="1">
    <citation type="submission" date="2019-07" db="EMBL/GenBank/DDBJ databases">
        <title>Microlunatus dokdonensis sp. nov. isolated from the rhizospheric soil of the wild plant Elymus tsukushiensis.</title>
        <authorList>
            <person name="Ghim S.-Y."/>
            <person name="Hwang Y.-J."/>
            <person name="Son J.-S."/>
            <person name="Shin J.-H."/>
        </authorList>
    </citation>
    <scope>NUCLEOTIDE SEQUENCE [LARGE SCALE GENOMIC DNA]</scope>
    <source>
        <strain evidence="4 5">KUDC0627</strain>
    </source>
</reference>
<dbReference type="AlphaFoldDB" id="A0A516Q695"/>
<evidence type="ECO:0000313" key="5">
    <source>
        <dbReference type="Proteomes" id="UP000319263"/>
    </source>
</evidence>
<feature type="domain" description="Gfo/Idh/MocA-like oxidoreductase N-terminal" evidence="3">
    <location>
        <begin position="3"/>
        <end position="120"/>
    </location>
</feature>
<dbReference type="InterPro" id="IPR050463">
    <property type="entry name" value="Gfo/Idh/MocA_oxidrdct_glycsds"/>
</dbReference>
<dbReference type="Gene3D" id="3.30.360.10">
    <property type="entry name" value="Dihydrodipicolinate Reductase, domain 2"/>
    <property type="match status" value="1"/>
</dbReference>
<dbReference type="InterPro" id="IPR036291">
    <property type="entry name" value="NAD(P)-bd_dom_sf"/>
</dbReference>
<dbReference type="OrthoDB" id="103047at2"/>
<evidence type="ECO:0000256" key="2">
    <source>
        <dbReference type="SAM" id="MobiDB-lite"/>
    </source>
</evidence>
<gene>
    <name evidence="4" type="ORF">FOE78_09430</name>
</gene>
<dbReference type="Pfam" id="PF01408">
    <property type="entry name" value="GFO_IDH_MocA"/>
    <property type="match status" value="1"/>
</dbReference>
<accession>A0A516Q695</accession>
<keyword evidence="1" id="KW-0560">Oxidoreductase</keyword>
<feature type="region of interest" description="Disordered" evidence="2">
    <location>
        <begin position="385"/>
        <end position="407"/>
    </location>
</feature>
<dbReference type="PANTHER" id="PTHR43818">
    <property type="entry name" value="BCDNA.GH03377"/>
    <property type="match status" value="1"/>
</dbReference>
<dbReference type="GO" id="GO:0016491">
    <property type="term" value="F:oxidoreductase activity"/>
    <property type="evidence" value="ECO:0007669"/>
    <property type="project" value="UniProtKB-KW"/>
</dbReference>
<keyword evidence="5" id="KW-1185">Reference proteome</keyword>
<dbReference type="SUPFAM" id="SSF55347">
    <property type="entry name" value="Glyceraldehyde-3-phosphate dehydrogenase-like, C-terminal domain"/>
    <property type="match status" value="1"/>
</dbReference>
<evidence type="ECO:0000313" key="4">
    <source>
        <dbReference type="EMBL" id="QDP98701.1"/>
    </source>
</evidence>
<dbReference type="PANTHER" id="PTHR43818:SF11">
    <property type="entry name" value="BCDNA.GH03377"/>
    <property type="match status" value="1"/>
</dbReference>
<evidence type="ECO:0000256" key="1">
    <source>
        <dbReference type="ARBA" id="ARBA00023002"/>
    </source>
</evidence>
<dbReference type="InterPro" id="IPR000683">
    <property type="entry name" value="Gfo/Idh/MocA-like_OxRdtase_N"/>
</dbReference>
<dbReference type="EMBL" id="CP041692">
    <property type="protein sequence ID" value="QDP98701.1"/>
    <property type="molecule type" value="Genomic_DNA"/>
</dbReference>